<evidence type="ECO:0000256" key="1">
    <source>
        <dbReference type="SAM" id="MobiDB-lite"/>
    </source>
</evidence>
<keyword evidence="2" id="KW-1185">Reference proteome</keyword>
<name>A0A8B8RRT2_CAMFR</name>
<sequence>MANVIKIDPCIHGAEVLYPAVVSSQPFTHRSFEAATRLPAGFEKPGDLRRLVAAAGSRPEARNRRWVINSAARRCGGSRREGGNPGSHGPFRWVGRSRWGRWGCGLSAPSGFLGGGFFEGSGGSPGKGGSGEEVGAGRRLTLRFQLSPPHPTFQNGPLDPLTRDSAQAEPCLSSLQKLSLRQALQASNSSAAARLTHVAGPVLAPGCHSESVPSPRLARPRRLEKERKNPGLDPTGSGPSRTRICPAGPRRKPGAVTNLWTQGGQGRQENPERITRVGAPHACCCYPLLPRAPLILQSQASPSAPPPPWPNARRDPFGMSGCSGQWVDRAVECRGRGGTAAEGWMGVGGGA</sequence>
<feature type="compositionally biased region" description="Basic and acidic residues" evidence="1">
    <location>
        <begin position="221"/>
        <end position="230"/>
    </location>
</feature>
<dbReference type="KEGG" id="cfr:116658821"/>
<accession>A0A8B8RRT2</accession>
<organism evidence="2 3">
    <name type="scientific">Camelus ferus</name>
    <name type="common">Wild bactrian camel</name>
    <name type="synonym">Camelus bactrianus ferus</name>
    <dbReference type="NCBI Taxonomy" id="419612"/>
    <lineage>
        <taxon>Eukaryota</taxon>
        <taxon>Metazoa</taxon>
        <taxon>Chordata</taxon>
        <taxon>Craniata</taxon>
        <taxon>Vertebrata</taxon>
        <taxon>Euteleostomi</taxon>
        <taxon>Mammalia</taxon>
        <taxon>Eutheria</taxon>
        <taxon>Laurasiatheria</taxon>
        <taxon>Artiodactyla</taxon>
        <taxon>Tylopoda</taxon>
        <taxon>Camelidae</taxon>
        <taxon>Camelus</taxon>
    </lineage>
</organism>
<evidence type="ECO:0000313" key="3">
    <source>
        <dbReference type="RefSeq" id="XP_032320658.1"/>
    </source>
</evidence>
<reference evidence="3" key="1">
    <citation type="submission" date="2025-08" db="UniProtKB">
        <authorList>
            <consortium name="RefSeq"/>
        </authorList>
    </citation>
    <scope>IDENTIFICATION</scope>
    <source>
        <tissue evidence="3">Ear skin</tissue>
    </source>
</reference>
<evidence type="ECO:0000313" key="2">
    <source>
        <dbReference type="Proteomes" id="UP000694856"/>
    </source>
</evidence>
<feature type="region of interest" description="Disordered" evidence="1">
    <location>
        <begin position="204"/>
        <end position="270"/>
    </location>
</feature>
<gene>
    <name evidence="3" type="primary">LOC116658821</name>
</gene>
<feature type="region of interest" description="Disordered" evidence="1">
    <location>
        <begin position="298"/>
        <end position="317"/>
    </location>
</feature>
<dbReference type="GeneID" id="116658821"/>
<dbReference type="AlphaFoldDB" id="A0A8B8RRT2"/>
<proteinExistence type="predicted"/>
<dbReference type="Proteomes" id="UP000694856">
    <property type="component" value="Chromosome 21"/>
</dbReference>
<dbReference type="RefSeq" id="XP_032320658.1">
    <property type="nucleotide sequence ID" value="XM_032464767.1"/>
</dbReference>
<protein>
    <submittedName>
        <fullName evidence="3">Uncharacterized protein LOC116658821</fullName>
    </submittedName>
</protein>